<keyword evidence="3" id="KW-1185">Reference proteome</keyword>
<dbReference type="Pfam" id="PF13443">
    <property type="entry name" value="HTH_26"/>
    <property type="match status" value="1"/>
</dbReference>
<proteinExistence type="predicted"/>
<dbReference type="GO" id="GO:0003677">
    <property type="term" value="F:DNA binding"/>
    <property type="evidence" value="ECO:0007669"/>
    <property type="project" value="InterPro"/>
</dbReference>
<comment type="caution">
    <text evidence="2">The sequence shown here is derived from an EMBL/GenBank/DDBJ whole genome shotgun (WGS) entry which is preliminary data.</text>
</comment>
<evidence type="ECO:0000313" key="2">
    <source>
        <dbReference type="EMBL" id="MBM7592223.1"/>
    </source>
</evidence>
<dbReference type="SMART" id="SM00530">
    <property type="entry name" value="HTH_XRE"/>
    <property type="match status" value="1"/>
</dbReference>
<organism evidence="2 3">
    <name type="scientific">Brevibacillus fulvus</name>
    <dbReference type="NCBI Taxonomy" id="1125967"/>
    <lineage>
        <taxon>Bacteria</taxon>
        <taxon>Bacillati</taxon>
        <taxon>Bacillota</taxon>
        <taxon>Bacilli</taxon>
        <taxon>Bacillales</taxon>
        <taxon>Paenibacillaceae</taxon>
        <taxon>Brevibacillus</taxon>
    </lineage>
</organism>
<feature type="domain" description="HTH cro/C1-type" evidence="1">
    <location>
        <begin position="10"/>
        <end position="64"/>
    </location>
</feature>
<dbReference type="PROSITE" id="PS50943">
    <property type="entry name" value="HTH_CROC1"/>
    <property type="match status" value="1"/>
</dbReference>
<evidence type="ECO:0000313" key="3">
    <source>
        <dbReference type="Proteomes" id="UP000717624"/>
    </source>
</evidence>
<dbReference type="Proteomes" id="UP000717624">
    <property type="component" value="Unassembled WGS sequence"/>
</dbReference>
<gene>
    <name evidence="2" type="ORF">JOD01_003885</name>
</gene>
<dbReference type="CDD" id="cd00093">
    <property type="entry name" value="HTH_XRE"/>
    <property type="match status" value="1"/>
</dbReference>
<dbReference type="InterPro" id="IPR010982">
    <property type="entry name" value="Lambda_DNA-bd_dom_sf"/>
</dbReference>
<dbReference type="Gene3D" id="1.10.260.40">
    <property type="entry name" value="lambda repressor-like DNA-binding domains"/>
    <property type="match status" value="1"/>
</dbReference>
<accession>A0A938XXC1</accession>
<dbReference type="AlphaFoldDB" id="A0A938XXC1"/>
<sequence length="76" mass="8812">MTEKIGRCRLRQILRSRGIRQQQIADKLGMSKQQVNDYVNNRIVMSLETARRFAIALSCSIEDLYEWSSDSSSDDE</sequence>
<reference evidence="2" key="1">
    <citation type="submission" date="2021-01" db="EMBL/GenBank/DDBJ databases">
        <title>Genomic Encyclopedia of Type Strains, Phase IV (KMG-IV): sequencing the most valuable type-strain genomes for metagenomic binning, comparative biology and taxonomic classification.</title>
        <authorList>
            <person name="Goeker M."/>
        </authorList>
    </citation>
    <scope>NUCLEOTIDE SEQUENCE</scope>
    <source>
        <strain evidence="2">DSM 25523</strain>
    </source>
</reference>
<dbReference type="RefSeq" id="WP_204519991.1">
    <property type="nucleotide sequence ID" value="NZ_JAFBEB010000022.1"/>
</dbReference>
<name>A0A938XXC1_9BACL</name>
<dbReference type="SUPFAM" id="SSF47413">
    <property type="entry name" value="lambda repressor-like DNA-binding domains"/>
    <property type="match status" value="1"/>
</dbReference>
<protein>
    <submittedName>
        <fullName evidence="2">Transcriptional regulator with XRE-family HTH domain</fullName>
    </submittedName>
</protein>
<dbReference type="InterPro" id="IPR001387">
    <property type="entry name" value="Cro/C1-type_HTH"/>
</dbReference>
<dbReference type="EMBL" id="JAFBEB010000022">
    <property type="protein sequence ID" value="MBM7592223.1"/>
    <property type="molecule type" value="Genomic_DNA"/>
</dbReference>
<evidence type="ECO:0000259" key="1">
    <source>
        <dbReference type="PROSITE" id="PS50943"/>
    </source>
</evidence>